<accession>A0AA88UUW4</accession>
<proteinExistence type="predicted"/>
<dbReference type="GO" id="GO:0043424">
    <property type="term" value="F:protein histidine kinase binding"/>
    <property type="evidence" value="ECO:0007669"/>
    <property type="project" value="UniProtKB-UniRule"/>
</dbReference>
<keyword evidence="8" id="KW-1185">Reference proteome</keyword>
<dbReference type="GO" id="GO:0009736">
    <property type="term" value="P:cytokinin-activated signaling pathway"/>
    <property type="evidence" value="ECO:0007669"/>
    <property type="project" value="UniProtKB-KW"/>
</dbReference>
<evidence type="ECO:0000313" key="8">
    <source>
        <dbReference type="Proteomes" id="UP001187471"/>
    </source>
</evidence>
<keyword evidence="2 4" id="KW-0902">Two-component regulatory system</keyword>
<dbReference type="InterPro" id="IPR008207">
    <property type="entry name" value="Sig_transdc_His_kin_Hpt_dom"/>
</dbReference>
<evidence type="ECO:0000256" key="3">
    <source>
        <dbReference type="PROSITE-ProRule" id="PRU00110"/>
    </source>
</evidence>
<organism evidence="7 8">
    <name type="scientific">Escallonia rubra</name>
    <dbReference type="NCBI Taxonomy" id="112253"/>
    <lineage>
        <taxon>Eukaryota</taxon>
        <taxon>Viridiplantae</taxon>
        <taxon>Streptophyta</taxon>
        <taxon>Embryophyta</taxon>
        <taxon>Tracheophyta</taxon>
        <taxon>Spermatophyta</taxon>
        <taxon>Magnoliopsida</taxon>
        <taxon>eudicotyledons</taxon>
        <taxon>Gunneridae</taxon>
        <taxon>Pentapetalae</taxon>
        <taxon>asterids</taxon>
        <taxon>campanulids</taxon>
        <taxon>Escalloniales</taxon>
        <taxon>Escalloniaceae</taxon>
        <taxon>Escallonia</taxon>
    </lineage>
</organism>
<keyword evidence="1 4" id="KW-0932">Cytokinin signaling pathway</keyword>
<comment type="function">
    <text evidence="4">Functions as a two-component phosphorelay mediators between cytokinin sensor histidine kinases and response regulators (B-type ARRs). Plays an important role in propagating cytokinin signal transduction.</text>
</comment>
<dbReference type="PANTHER" id="PTHR28242:SF41">
    <property type="entry name" value="HISTIDINE CONTAINING PHOSPHOTRANSFER PROTEIN"/>
    <property type="match status" value="1"/>
</dbReference>
<evidence type="ECO:0000259" key="6">
    <source>
        <dbReference type="PROSITE" id="PS50894"/>
    </source>
</evidence>
<keyword evidence="3" id="KW-0597">Phosphoprotein</keyword>
<gene>
    <name evidence="7" type="ORF">RJ640_027401</name>
</gene>
<feature type="coiled-coil region" evidence="5">
    <location>
        <begin position="96"/>
        <end position="123"/>
    </location>
</feature>
<dbReference type="GO" id="GO:0000160">
    <property type="term" value="P:phosphorelay signal transduction system"/>
    <property type="evidence" value="ECO:0007669"/>
    <property type="project" value="UniProtKB-UniRule"/>
</dbReference>
<evidence type="ECO:0000256" key="2">
    <source>
        <dbReference type="ARBA" id="ARBA00023012"/>
    </source>
</evidence>
<dbReference type="SUPFAM" id="SSF47226">
    <property type="entry name" value="Histidine-containing phosphotransfer domain, HPT domain"/>
    <property type="match status" value="1"/>
</dbReference>
<evidence type="ECO:0000256" key="5">
    <source>
        <dbReference type="SAM" id="Coils"/>
    </source>
</evidence>
<dbReference type="EMBL" id="JAVXUO010000723">
    <property type="protein sequence ID" value="KAK2989627.1"/>
    <property type="molecule type" value="Genomic_DNA"/>
</dbReference>
<dbReference type="GO" id="GO:0005829">
    <property type="term" value="C:cytosol"/>
    <property type="evidence" value="ECO:0007669"/>
    <property type="project" value="UniProtKB-SubCell"/>
</dbReference>
<sequence length="183" mass="20830">MVKMEVQEVLNEQFVQLEKLEELDSPNFVEEVLTIYFDESAKLITDVEQELNKTPKDFLLMERILHQFKGSSASVGANKVTAAINHLRGCLKERNLELSNAAFQQMKREQDNLKNKLEAYFELSVTSFFQHLPFGNKGDGVEIPYRVKPMRHHNGGPSNHDPVQGLLHDLLRLNIKGTGGLVQ</sequence>
<dbReference type="Pfam" id="PF01627">
    <property type="entry name" value="Hpt"/>
    <property type="match status" value="1"/>
</dbReference>
<feature type="domain" description="HPt" evidence="6">
    <location>
        <begin position="25"/>
        <end position="120"/>
    </location>
</feature>
<dbReference type="InterPro" id="IPR036641">
    <property type="entry name" value="HPT_dom_sf"/>
</dbReference>
<comment type="caution">
    <text evidence="7">The sequence shown here is derived from an EMBL/GenBank/DDBJ whole genome shotgun (WGS) entry which is preliminary data.</text>
</comment>
<keyword evidence="5" id="KW-0175">Coiled coil</keyword>
<evidence type="ECO:0000256" key="1">
    <source>
        <dbReference type="ARBA" id="ARBA00022864"/>
    </source>
</evidence>
<comment type="domain">
    <text evidence="4">Histidine-containing phosphotransfer domain (HPt) contains an active histidine that mediates the phosphotransfer.</text>
</comment>
<evidence type="ECO:0000256" key="4">
    <source>
        <dbReference type="RuleBase" id="RU369004"/>
    </source>
</evidence>
<dbReference type="PANTHER" id="PTHR28242">
    <property type="entry name" value="PHOSPHORELAY INTERMEDIATE PROTEIN YPD1"/>
    <property type="match status" value="1"/>
</dbReference>
<name>A0AA88UUW4_9ASTE</name>
<reference evidence="7" key="1">
    <citation type="submission" date="2022-12" db="EMBL/GenBank/DDBJ databases">
        <title>Draft genome assemblies for two species of Escallonia (Escalloniales).</title>
        <authorList>
            <person name="Chanderbali A."/>
            <person name="Dervinis C."/>
            <person name="Anghel I."/>
            <person name="Soltis D."/>
            <person name="Soltis P."/>
            <person name="Zapata F."/>
        </authorList>
    </citation>
    <scope>NUCLEOTIDE SEQUENCE</scope>
    <source>
        <strain evidence="7">UCBG92.1500</strain>
        <tissue evidence="7">Leaf</tissue>
    </source>
</reference>
<dbReference type="PROSITE" id="PS50894">
    <property type="entry name" value="HPT"/>
    <property type="match status" value="1"/>
</dbReference>
<dbReference type="Proteomes" id="UP001187471">
    <property type="component" value="Unassembled WGS sequence"/>
</dbReference>
<comment type="subcellular location">
    <subcellularLocation>
        <location evidence="4">Cytoplasm</location>
        <location evidence="4">Cytosol</location>
    </subcellularLocation>
    <subcellularLocation>
        <location evidence="4">Nucleus</location>
    </subcellularLocation>
</comment>
<dbReference type="GO" id="GO:0009927">
    <property type="term" value="F:histidine phosphotransfer kinase activity"/>
    <property type="evidence" value="ECO:0007669"/>
    <property type="project" value="UniProtKB-UniRule"/>
</dbReference>
<evidence type="ECO:0000313" key="7">
    <source>
        <dbReference type="EMBL" id="KAK2989627.1"/>
    </source>
</evidence>
<protein>
    <recommendedName>
        <fullName evidence="4">Histidine-containing phosphotransfer protein</fullName>
    </recommendedName>
</protein>
<dbReference type="Gene3D" id="1.20.120.160">
    <property type="entry name" value="HPT domain"/>
    <property type="match status" value="1"/>
</dbReference>
<feature type="modified residue" description="Phosphohistidine" evidence="3">
    <location>
        <position position="66"/>
    </location>
</feature>
<dbReference type="AlphaFoldDB" id="A0AA88UUW4"/>
<dbReference type="GO" id="GO:0005634">
    <property type="term" value="C:nucleus"/>
    <property type="evidence" value="ECO:0007669"/>
    <property type="project" value="UniProtKB-SubCell"/>
</dbReference>
<dbReference type="InterPro" id="IPR045871">
    <property type="entry name" value="AHP1-5/YPD1"/>
</dbReference>